<gene>
    <name evidence="1" type="ORF">ABIC55_001985</name>
</gene>
<dbReference type="EMBL" id="JBEPME010000002">
    <property type="protein sequence ID" value="MET3656898.1"/>
    <property type="molecule type" value="Genomic_DNA"/>
</dbReference>
<dbReference type="RefSeq" id="WP_187047738.1">
    <property type="nucleotide sequence ID" value="NZ_CP146246.1"/>
</dbReference>
<sequence>MEKPGIDVFYVNYTAVCTHCGGVIQFGDPSYFNNREGVYVWAFDQTLLHARPPEPPIIRIVDEVKLQAQKKCLHLALRLLVQEKNVVDTVLSLAKEEQYCKVIALLESKTCKLVEEINAEKCLASALHQLMTHCIVDSNQLLSIVINESYPGIEPFLKQYMK</sequence>
<name>A0ABV2KA65_SPOPS</name>
<keyword evidence="2" id="KW-1185">Reference proteome</keyword>
<evidence type="ECO:0000313" key="2">
    <source>
        <dbReference type="Proteomes" id="UP001549104"/>
    </source>
</evidence>
<protein>
    <submittedName>
        <fullName evidence="1">Uncharacterized protein</fullName>
    </submittedName>
</protein>
<comment type="caution">
    <text evidence="1">The sequence shown here is derived from an EMBL/GenBank/DDBJ whole genome shotgun (WGS) entry which is preliminary data.</text>
</comment>
<dbReference type="Proteomes" id="UP001549104">
    <property type="component" value="Unassembled WGS sequence"/>
</dbReference>
<evidence type="ECO:0000313" key="1">
    <source>
        <dbReference type="EMBL" id="MET3656898.1"/>
    </source>
</evidence>
<proteinExistence type="predicted"/>
<accession>A0ABV2KA65</accession>
<organism evidence="1 2">
    <name type="scientific">Sporosarcina psychrophila</name>
    <name type="common">Bacillus psychrophilus</name>
    <dbReference type="NCBI Taxonomy" id="1476"/>
    <lineage>
        <taxon>Bacteria</taxon>
        <taxon>Bacillati</taxon>
        <taxon>Bacillota</taxon>
        <taxon>Bacilli</taxon>
        <taxon>Bacillales</taxon>
        <taxon>Caryophanaceae</taxon>
        <taxon>Sporosarcina</taxon>
    </lineage>
</organism>
<reference evidence="1 2" key="1">
    <citation type="submission" date="2024-06" db="EMBL/GenBank/DDBJ databases">
        <title>Sorghum-associated microbial communities from plants grown in Nebraska, USA.</title>
        <authorList>
            <person name="Schachtman D."/>
        </authorList>
    </citation>
    <scope>NUCLEOTIDE SEQUENCE [LARGE SCALE GENOMIC DNA]</scope>
    <source>
        <strain evidence="1 2">1288</strain>
    </source>
</reference>